<evidence type="ECO:0000313" key="2">
    <source>
        <dbReference type="Proteomes" id="UP000187486"/>
    </source>
</evidence>
<dbReference type="OrthoDB" id="5187947at2"/>
<dbReference type="Proteomes" id="UP000187486">
    <property type="component" value="Unassembled WGS sequence"/>
</dbReference>
<dbReference type="AlphaFoldDB" id="A0A1R0KU50"/>
<proteinExistence type="predicted"/>
<dbReference type="STRING" id="76021.BS329_15300"/>
<dbReference type="EMBL" id="MQUQ01000007">
    <property type="protein sequence ID" value="OLZ51631.1"/>
    <property type="molecule type" value="Genomic_DNA"/>
</dbReference>
<organism evidence="1 2">
    <name type="scientific">Amycolatopsis coloradensis</name>
    <dbReference type="NCBI Taxonomy" id="76021"/>
    <lineage>
        <taxon>Bacteria</taxon>
        <taxon>Bacillati</taxon>
        <taxon>Actinomycetota</taxon>
        <taxon>Actinomycetes</taxon>
        <taxon>Pseudonocardiales</taxon>
        <taxon>Pseudonocardiaceae</taxon>
        <taxon>Amycolatopsis</taxon>
    </lineage>
</organism>
<keyword evidence="2" id="KW-1185">Reference proteome</keyword>
<protein>
    <submittedName>
        <fullName evidence="1">Uncharacterized protein</fullName>
    </submittedName>
</protein>
<accession>A0A1R0KU50</accession>
<name>A0A1R0KU50_9PSEU</name>
<reference evidence="1 2" key="1">
    <citation type="submission" date="2016-01" db="EMBL/GenBank/DDBJ databases">
        <title>Amycolatopsis coloradensis genome sequencing and assembly.</title>
        <authorList>
            <person name="Mayilraj S."/>
        </authorList>
    </citation>
    <scope>NUCLEOTIDE SEQUENCE [LARGE SCALE GENOMIC DNA]</scope>
    <source>
        <strain evidence="1 2">DSM 44225</strain>
    </source>
</reference>
<evidence type="ECO:0000313" key="1">
    <source>
        <dbReference type="EMBL" id="OLZ51631.1"/>
    </source>
</evidence>
<sequence length="174" mass="18870">MIDASEPGTPDRTPGSLWQIGDVLRAKVPSVEHPVPEDSPGRCGEPGGVWVSLIVSVLAEAEPQFIRDEDGDSPAALFGEDGWWFRAKVRPATAEKAAPLLAEEASAARRRDLERRRLAEFAFGYGRIDDGEVPAEPDTSAAVAVPFGAESRRRGWPPDRLLVDQQAGVVWCGR</sequence>
<dbReference type="RefSeq" id="WP_076161184.1">
    <property type="nucleotide sequence ID" value="NZ_MQUQ01000007.1"/>
</dbReference>
<gene>
    <name evidence="1" type="ORF">BS329_15300</name>
</gene>
<comment type="caution">
    <text evidence="1">The sequence shown here is derived from an EMBL/GenBank/DDBJ whole genome shotgun (WGS) entry which is preliminary data.</text>
</comment>